<reference evidence="3" key="2">
    <citation type="submission" date="2015-01" db="EMBL/GenBank/DDBJ databases">
        <title>Evolutionary Origins and Diversification of the Mycorrhizal Mutualists.</title>
        <authorList>
            <consortium name="DOE Joint Genome Institute"/>
            <consortium name="Mycorrhizal Genomics Consortium"/>
            <person name="Kohler A."/>
            <person name="Kuo A."/>
            <person name="Nagy L.G."/>
            <person name="Floudas D."/>
            <person name="Copeland A."/>
            <person name="Barry K.W."/>
            <person name="Cichocki N."/>
            <person name="Veneault-Fourrey C."/>
            <person name="LaButti K."/>
            <person name="Lindquist E.A."/>
            <person name="Lipzen A."/>
            <person name="Lundell T."/>
            <person name="Morin E."/>
            <person name="Murat C."/>
            <person name="Riley R."/>
            <person name="Ohm R."/>
            <person name="Sun H."/>
            <person name="Tunlid A."/>
            <person name="Henrissat B."/>
            <person name="Grigoriev I.V."/>
            <person name="Hibbett D.S."/>
            <person name="Martin F."/>
        </authorList>
    </citation>
    <scope>NUCLEOTIDE SEQUENCE [LARGE SCALE GENOMIC DNA]</scope>
    <source>
        <strain evidence="3">Marx 270</strain>
    </source>
</reference>
<evidence type="ECO:0000313" key="3">
    <source>
        <dbReference type="Proteomes" id="UP000054217"/>
    </source>
</evidence>
<dbReference type="Pfam" id="PF14214">
    <property type="entry name" value="Helitron_like_N"/>
    <property type="match status" value="1"/>
</dbReference>
<dbReference type="AlphaFoldDB" id="A0A0C3J8M8"/>
<accession>A0A0C3J8M8</accession>
<feature type="domain" description="Helitron helicase-like" evidence="1">
    <location>
        <begin position="1"/>
        <end position="78"/>
    </location>
</feature>
<dbReference type="EMBL" id="KN831967">
    <property type="protein sequence ID" value="KIO05383.1"/>
    <property type="molecule type" value="Genomic_DNA"/>
</dbReference>
<dbReference type="HOGENOM" id="CLU_195467_0_0_1"/>
<reference evidence="2 3" key="1">
    <citation type="submission" date="2014-04" db="EMBL/GenBank/DDBJ databases">
        <authorList>
            <consortium name="DOE Joint Genome Institute"/>
            <person name="Kuo A."/>
            <person name="Kohler A."/>
            <person name="Costa M.D."/>
            <person name="Nagy L.G."/>
            <person name="Floudas D."/>
            <person name="Copeland A."/>
            <person name="Barry K.W."/>
            <person name="Cichocki N."/>
            <person name="Veneault-Fourrey C."/>
            <person name="LaButti K."/>
            <person name="Lindquist E.A."/>
            <person name="Lipzen A."/>
            <person name="Lundell T."/>
            <person name="Morin E."/>
            <person name="Murat C."/>
            <person name="Sun H."/>
            <person name="Tunlid A."/>
            <person name="Henrissat B."/>
            <person name="Grigoriev I.V."/>
            <person name="Hibbett D.S."/>
            <person name="Martin F."/>
            <person name="Nordberg H.P."/>
            <person name="Cantor M.N."/>
            <person name="Hua S.X."/>
        </authorList>
    </citation>
    <scope>NUCLEOTIDE SEQUENCE [LARGE SCALE GENOMIC DNA]</scope>
    <source>
        <strain evidence="2 3">Marx 270</strain>
    </source>
</reference>
<evidence type="ECO:0000313" key="2">
    <source>
        <dbReference type="EMBL" id="KIO05383.1"/>
    </source>
</evidence>
<sequence>IWATSVMLNPPSLWLTINPYDLHDPIAQIFTGEHIDMDKFLATVRPSKEKQVVNIAEDPYAATKFFHFMIKTIIQTLFDVTASPYSM</sequence>
<dbReference type="Proteomes" id="UP000054217">
    <property type="component" value="Unassembled WGS sequence"/>
</dbReference>
<dbReference type="InterPro" id="IPR025476">
    <property type="entry name" value="Helitron_helicase-like"/>
</dbReference>
<dbReference type="OrthoDB" id="432234at2759"/>
<dbReference type="STRING" id="870435.A0A0C3J8M8"/>
<name>A0A0C3J8M8_PISTI</name>
<proteinExistence type="predicted"/>
<dbReference type="InParanoid" id="A0A0C3J8M8"/>
<protein>
    <recommendedName>
        <fullName evidence="1">Helitron helicase-like domain-containing protein</fullName>
    </recommendedName>
</protein>
<keyword evidence="3" id="KW-1185">Reference proteome</keyword>
<organism evidence="2 3">
    <name type="scientific">Pisolithus tinctorius Marx 270</name>
    <dbReference type="NCBI Taxonomy" id="870435"/>
    <lineage>
        <taxon>Eukaryota</taxon>
        <taxon>Fungi</taxon>
        <taxon>Dikarya</taxon>
        <taxon>Basidiomycota</taxon>
        <taxon>Agaricomycotina</taxon>
        <taxon>Agaricomycetes</taxon>
        <taxon>Agaricomycetidae</taxon>
        <taxon>Boletales</taxon>
        <taxon>Sclerodermatineae</taxon>
        <taxon>Pisolithaceae</taxon>
        <taxon>Pisolithus</taxon>
    </lineage>
</organism>
<feature type="non-terminal residue" evidence="2">
    <location>
        <position position="1"/>
    </location>
</feature>
<evidence type="ECO:0000259" key="1">
    <source>
        <dbReference type="Pfam" id="PF14214"/>
    </source>
</evidence>
<gene>
    <name evidence="2" type="ORF">M404DRAFT_141331</name>
</gene>